<reference evidence="1 2" key="1">
    <citation type="submission" date="2014-11" db="EMBL/GenBank/DDBJ databases">
        <authorList>
            <person name="Diene M.Seydina."/>
        </authorList>
    </citation>
    <scope>NUCLEOTIDE SEQUENCE [LARGE SCALE GENOMIC DNA]</scope>
    <source>
        <strain evidence="1 2">Neisseria meningitidis CHUV</strain>
    </source>
</reference>
<sequence>MFEWLNRGLGADGAASARFLGVGGFLINSPNLKSRHSREGGNLGRGI</sequence>
<evidence type="ECO:0000313" key="2">
    <source>
        <dbReference type="Proteomes" id="UP000182715"/>
    </source>
</evidence>
<proteinExistence type="predicted"/>
<protein>
    <submittedName>
        <fullName evidence="1">Uncharacterized protein</fullName>
    </submittedName>
</protein>
<dbReference type="EMBL" id="CVTF01000140">
    <property type="protein sequence ID" value="CRZ00410.1"/>
    <property type="molecule type" value="Genomic_DNA"/>
</dbReference>
<dbReference type="AlphaFoldDB" id="A0A0H5QGJ6"/>
<dbReference type="Proteomes" id="UP000182715">
    <property type="component" value="Unassembled WGS sequence"/>
</dbReference>
<evidence type="ECO:0000313" key="1">
    <source>
        <dbReference type="EMBL" id="CRZ00410.1"/>
    </source>
</evidence>
<organism evidence="1 2">
    <name type="scientific">Neisseria meningitidis serogroup B</name>
    <dbReference type="NCBI Taxonomy" id="491"/>
    <lineage>
        <taxon>Bacteria</taxon>
        <taxon>Pseudomonadati</taxon>
        <taxon>Pseudomonadota</taxon>
        <taxon>Betaproteobacteria</taxon>
        <taxon>Neisseriales</taxon>
        <taxon>Neisseriaceae</taxon>
        <taxon>Neisseria</taxon>
    </lineage>
</organism>
<accession>A0A0H5QGJ6</accession>
<name>A0A0H5QGJ6_NEIMI</name>